<evidence type="ECO:0000256" key="1">
    <source>
        <dbReference type="ARBA" id="ARBA00001946"/>
    </source>
</evidence>
<evidence type="ECO:0000313" key="7">
    <source>
        <dbReference type="Proteomes" id="UP000176631"/>
    </source>
</evidence>
<evidence type="ECO:0008006" key="8">
    <source>
        <dbReference type="Google" id="ProtNLM"/>
    </source>
</evidence>
<feature type="binding site" evidence="5">
    <location>
        <position position="210"/>
    </location>
    <ligand>
        <name>Mg(2+)</name>
        <dbReference type="ChEBI" id="CHEBI:18420"/>
        <label>1</label>
        <note>catalytic</note>
    </ligand>
</feature>
<evidence type="ECO:0000256" key="2">
    <source>
        <dbReference type="ARBA" id="ARBA00022723"/>
    </source>
</evidence>
<evidence type="ECO:0000256" key="4">
    <source>
        <dbReference type="ARBA" id="ARBA00022842"/>
    </source>
</evidence>
<dbReference type="FunFam" id="3.30.540.10:FF:000003">
    <property type="entry name" value="Inositol-1-monophosphatase"/>
    <property type="match status" value="1"/>
</dbReference>
<dbReference type="SUPFAM" id="SSF56655">
    <property type="entry name" value="Carbohydrate phosphatase"/>
    <property type="match status" value="1"/>
</dbReference>
<name>A0A1G1W583_9BACT</name>
<dbReference type="GO" id="GO:0007165">
    <property type="term" value="P:signal transduction"/>
    <property type="evidence" value="ECO:0007669"/>
    <property type="project" value="TreeGrafter"/>
</dbReference>
<gene>
    <name evidence="6" type="ORF">A2172_01920</name>
</gene>
<evidence type="ECO:0000256" key="3">
    <source>
        <dbReference type="ARBA" id="ARBA00022801"/>
    </source>
</evidence>
<sequence length="270" mass="30293">MDYLKFISSTLEEASKIANKYYGKVTSTVKPEDSNQVLTEADLAIGKFIVSRVREKYPKHNVIDEEAGVIDNNSEYTWVIDPIDGTSNFAKGVPLFGIILGLLYKDQPFAGGVALPFFSEIYLAEKGRGAFCNGETIQVSREDKLINCLVGYGIDGHQENPELTRKEAKLLGEIVLNIRNLRSSGSVFDGMMVAKGKFGAYHHRNTNIWDVVGLQIIIEEAGGVFTDFYGSPIDYSNYLKRFNDHYPFCTAPPILHKQLQKTIHREEKND</sequence>
<keyword evidence="3" id="KW-0378">Hydrolase</keyword>
<dbReference type="PANTHER" id="PTHR20854">
    <property type="entry name" value="INOSITOL MONOPHOSPHATASE"/>
    <property type="match status" value="1"/>
</dbReference>
<comment type="cofactor">
    <cofactor evidence="1 5">
        <name>Mg(2+)</name>
        <dbReference type="ChEBI" id="CHEBI:18420"/>
    </cofactor>
</comment>
<dbReference type="STRING" id="1802593.A2172_01920"/>
<dbReference type="PROSITE" id="PS00629">
    <property type="entry name" value="IMP_1"/>
    <property type="match status" value="1"/>
</dbReference>
<comment type="caution">
    <text evidence="6">The sequence shown here is derived from an EMBL/GenBank/DDBJ whole genome shotgun (WGS) entry which is preliminary data.</text>
</comment>
<reference evidence="6 7" key="1">
    <citation type="journal article" date="2016" name="Nat. Commun.">
        <title>Thousands of microbial genomes shed light on interconnected biogeochemical processes in an aquifer system.</title>
        <authorList>
            <person name="Anantharaman K."/>
            <person name="Brown C.T."/>
            <person name="Hug L.A."/>
            <person name="Sharon I."/>
            <person name="Castelle C.J."/>
            <person name="Probst A.J."/>
            <person name="Thomas B.C."/>
            <person name="Singh A."/>
            <person name="Wilkins M.J."/>
            <person name="Karaoz U."/>
            <person name="Brodie E.L."/>
            <person name="Williams K.H."/>
            <person name="Hubbard S.S."/>
            <person name="Banfield J.F."/>
        </authorList>
    </citation>
    <scope>NUCLEOTIDE SEQUENCE [LARGE SCALE GENOMIC DNA]</scope>
</reference>
<keyword evidence="4 5" id="KW-0460">Magnesium</keyword>
<feature type="binding site" evidence="5">
    <location>
        <position position="65"/>
    </location>
    <ligand>
        <name>Mg(2+)</name>
        <dbReference type="ChEBI" id="CHEBI:18420"/>
        <label>1</label>
        <note>catalytic</note>
    </ligand>
</feature>
<feature type="binding site" evidence="5">
    <location>
        <position position="83"/>
    </location>
    <ligand>
        <name>Mg(2+)</name>
        <dbReference type="ChEBI" id="CHEBI:18420"/>
        <label>1</label>
        <note>catalytic</note>
    </ligand>
</feature>
<feature type="binding site" evidence="5">
    <location>
        <position position="81"/>
    </location>
    <ligand>
        <name>Mg(2+)</name>
        <dbReference type="ChEBI" id="CHEBI:18420"/>
        <label>1</label>
        <note>catalytic</note>
    </ligand>
</feature>
<feature type="binding site" evidence="5">
    <location>
        <position position="84"/>
    </location>
    <ligand>
        <name>Mg(2+)</name>
        <dbReference type="ChEBI" id="CHEBI:18420"/>
        <label>1</label>
        <note>catalytic</note>
    </ligand>
</feature>
<keyword evidence="2 5" id="KW-0479">Metal-binding</keyword>
<dbReference type="PANTHER" id="PTHR20854:SF4">
    <property type="entry name" value="INOSITOL-1-MONOPHOSPHATASE-RELATED"/>
    <property type="match status" value="1"/>
</dbReference>
<evidence type="ECO:0000313" key="6">
    <source>
        <dbReference type="EMBL" id="OGY22829.1"/>
    </source>
</evidence>
<dbReference type="GO" id="GO:0006020">
    <property type="term" value="P:inositol metabolic process"/>
    <property type="evidence" value="ECO:0007669"/>
    <property type="project" value="TreeGrafter"/>
</dbReference>
<dbReference type="AlphaFoldDB" id="A0A1G1W583"/>
<dbReference type="Proteomes" id="UP000176631">
    <property type="component" value="Unassembled WGS sequence"/>
</dbReference>
<evidence type="ECO:0000256" key="5">
    <source>
        <dbReference type="PIRSR" id="PIRSR600760-2"/>
    </source>
</evidence>
<dbReference type="GO" id="GO:0008934">
    <property type="term" value="F:inositol monophosphate 1-phosphatase activity"/>
    <property type="evidence" value="ECO:0007669"/>
    <property type="project" value="TreeGrafter"/>
</dbReference>
<dbReference type="InterPro" id="IPR000760">
    <property type="entry name" value="Inositol_monophosphatase-like"/>
</dbReference>
<protein>
    <recommendedName>
        <fullName evidence="8">Inositol-phosphate phosphatase</fullName>
    </recommendedName>
</protein>
<accession>A0A1G1W583</accession>
<organism evidence="6 7">
    <name type="scientific">Candidatus Woykebacteria bacterium RBG_13_40_15</name>
    <dbReference type="NCBI Taxonomy" id="1802593"/>
    <lineage>
        <taxon>Bacteria</taxon>
        <taxon>Candidatus Woykeibacteriota</taxon>
    </lineage>
</organism>
<dbReference type="InterPro" id="IPR020583">
    <property type="entry name" value="Inositol_monoP_metal-BS"/>
</dbReference>
<proteinExistence type="predicted"/>
<dbReference type="Pfam" id="PF00459">
    <property type="entry name" value="Inositol_P"/>
    <property type="match status" value="1"/>
</dbReference>
<dbReference type="Gene3D" id="3.30.540.10">
    <property type="entry name" value="Fructose-1,6-Bisphosphatase, subunit A, domain 1"/>
    <property type="match status" value="1"/>
</dbReference>
<dbReference type="PRINTS" id="PR00377">
    <property type="entry name" value="IMPHPHTASES"/>
</dbReference>
<dbReference type="EMBL" id="MHCP01000031">
    <property type="protein sequence ID" value="OGY22829.1"/>
    <property type="molecule type" value="Genomic_DNA"/>
</dbReference>
<dbReference type="Gene3D" id="3.40.190.80">
    <property type="match status" value="1"/>
</dbReference>
<dbReference type="GO" id="GO:0046872">
    <property type="term" value="F:metal ion binding"/>
    <property type="evidence" value="ECO:0007669"/>
    <property type="project" value="UniProtKB-KW"/>
</dbReference>